<evidence type="ECO:0000256" key="1">
    <source>
        <dbReference type="SAM" id="MobiDB-lite"/>
    </source>
</evidence>
<evidence type="ECO:0000259" key="2">
    <source>
        <dbReference type="Pfam" id="PF06568"/>
    </source>
</evidence>
<evidence type="ECO:0000313" key="3">
    <source>
        <dbReference type="EMBL" id="MBR0673484.1"/>
    </source>
</evidence>
<dbReference type="EMBL" id="JAAEDM010000074">
    <property type="protein sequence ID" value="MBR0673484.1"/>
    <property type="molecule type" value="Genomic_DNA"/>
</dbReference>
<keyword evidence="4" id="KW-1185">Reference proteome</keyword>
<reference evidence="3" key="1">
    <citation type="submission" date="2020-01" db="EMBL/GenBank/DDBJ databases">
        <authorList>
            <person name="Rat A."/>
        </authorList>
    </citation>
    <scope>NUCLEOTIDE SEQUENCE</scope>
    <source>
        <strain evidence="3">LMG 31231</strain>
    </source>
</reference>
<dbReference type="AlphaFoldDB" id="A0A9X9X255"/>
<feature type="domain" description="YjiS-like" evidence="2">
    <location>
        <begin position="31"/>
        <end position="67"/>
    </location>
</feature>
<dbReference type="InterPro" id="IPR009506">
    <property type="entry name" value="YjiS-like"/>
</dbReference>
<proteinExistence type="predicted"/>
<reference evidence="3" key="2">
    <citation type="journal article" date="2021" name="Syst. Appl. Microbiol.">
        <title>Roseomonas hellenica sp. nov., isolated from roots of wild-growing Alkanna tinctoria.</title>
        <authorList>
            <person name="Rat A."/>
            <person name="Naranjo H.D."/>
            <person name="Lebbe L."/>
            <person name="Cnockaert M."/>
            <person name="Krigas N."/>
            <person name="Grigoriadou K."/>
            <person name="Maloupa E."/>
            <person name="Willems A."/>
        </authorList>
    </citation>
    <scope>NUCLEOTIDE SEQUENCE</scope>
    <source>
        <strain evidence="3">LMG 31231</strain>
    </source>
</reference>
<name>A0A9X9X255_9PROT</name>
<evidence type="ECO:0000313" key="4">
    <source>
        <dbReference type="Proteomes" id="UP001138751"/>
    </source>
</evidence>
<dbReference type="Pfam" id="PF06568">
    <property type="entry name" value="YjiS-like"/>
    <property type="match status" value="1"/>
</dbReference>
<sequence>MSVECSATSLRTAGHPAAHGTTAAPGLWARFRSRATDAMERRRARRLIVEMEDRMLRDIGLARGDVERAIRYGREDARPVLPWWRM</sequence>
<feature type="region of interest" description="Disordered" evidence="1">
    <location>
        <begin position="1"/>
        <end position="22"/>
    </location>
</feature>
<protein>
    <submittedName>
        <fullName evidence="3">DUF1127 domain-containing protein</fullName>
    </submittedName>
</protein>
<feature type="compositionally biased region" description="Low complexity" evidence="1">
    <location>
        <begin position="12"/>
        <end position="22"/>
    </location>
</feature>
<comment type="caution">
    <text evidence="3">The sequence shown here is derived from an EMBL/GenBank/DDBJ whole genome shotgun (WGS) entry which is preliminary data.</text>
</comment>
<dbReference type="RefSeq" id="WP_211863890.1">
    <property type="nucleotide sequence ID" value="NZ_JAAEDM010000074.1"/>
</dbReference>
<gene>
    <name evidence="3" type="ORF">GXW76_20090</name>
</gene>
<accession>A0A9X9X255</accession>
<feature type="compositionally biased region" description="Polar residues" evidence="1">
    <location>
        <begin position="1"/>
        <end position="11"/>
    </location>
</feature>
<dbReference type="Proteomes" id="UP001138751">
    <property type="component" value="Unassembled WGS sequence"/>
</dbReference>
<organism evidence="3 4">
    <name type="scientific">Neoroseomonas soli</name>
    <dbReference type="NCBI Taxonomy" id="1081025"/>
    <lineage>
        <taxon>Bacteria</taxon>
        <taxon>Pseudomonadati</taxon>
        <taxon>Pseudomonadota</taxon>
        <taxon>Alphaproteobacteria</taxon>
        <taxon>Acetobacterales</taxon>
        <taxon>Acetobacteraceae</taxon>
        <taxon>Neoroseomonas</taxon>
    </lineage>
</organism>